<keyword evidence="3" id="KW-0812">Transmembrane</keyword>
<dbReference type="GO" id="GO:0005886">
    <property type="term" value="C:plasma membrane"/>
    <property type="evidence" value="ECO:0007669"/>
    <property type="project" value="UniProtKB-SubCell"/>
</dbReference>
<dbReference type="InterPro" id="IPR033480">
    <property type="entry name" value="sCache_2"/>
</dbReference>
<keyword evidence="2" id="KW-1003">Cell membrane</keyword>
<dbReference type="AlphaFoldDB" id="Q1YX27"/>
<comment type="caution">
    <text evidence="7">The sequence shown here is derived from an EMBL/GenBank/DDBJ whole genome shotgun (WGS) entry which is preliminary data.</text>
</comment>
<keyword evidence="5" id="KW-0472">Membrane</keyword>
<accession>Q1YX27</accession>
<evidence type="ECO:0000256" key="4">
    <source>
        <dbReference type="ARBA" id="ARBA00022989"/>
    </source>
</evidence>
<evidence type="ECO:0000313" key="8">
    <source>
        <dbReference type="Proteomes" id="UP000003789"/>
    </source>
</evidence>
<dbReference type="Gene3D" id="3.30.450.20">
    <property type="entry name" value="PAS domain"/>
    <property type="match status" value="2"/>
</dbReference>
<reference evidence="7 8" key="1">
    <citation type="submission" date="2006-03" db="EMBL/GenBank/DDBJ databases">
        <authorList>
            <person name="Bartlett D.H."/>
            <person name="Valle G."/>
            <person name="Lauro F.M."/>
            <person name="Vezzi A."/>
            <person name="Simonato F."/>
            <person name="Eloe E."/>
            <person name="Vitulo N."/>
            <person name="Stratton T.K."/>
            <person name="D'angelo M."/>
            <person name="Ferriera S."/>
            <person name="Johnson J."/>
            <person name="Kravitz S."/>
            <person name="Beeson K."/>
            <person name="Sutton G."/>
            <person name="Rogers Y."/>
            <person name="Friedman R."/>
            <person name="Frazier M."/>
            <person name="Venter J.C."/>
        </authorList>
    </citation>
    <scope>NUCLEOTIDE SEQUENCE [LARGE SCALE GENOMIC DNA]</scope>
    <source>
        <strain evidence="7 8">3TCK</strain>
    </source>
</reference>
<protein>
    <recommendedName>
        <fullName evidence="6">Single Cache domain-containing protein</fullName>
    </recommendedName>
</protein>
<feature type="domain" description="Single Cache" evidence="6">
    <location>
        <begin position="52"/>
        <end position="134"/>
    </location>
</feature>
<evidence type="ECO:0000256" key="2">
    <source>
        <dbReference type="ARBA" id="ARBA00022475"/>
    </source>
</evidence>
<dbReference type="InterPro" id="IPR004010">
    <property type="entry name" value="Double_Cache_2"/>
</dbReference>
<organism evidence="7 8">
    <name type="scientific">Photobacterium profundum 3TCK</name>
    <dbReference type="NCBI Taxonomy" id="314280"/>
    <lineage>
        <taxon>Bacteria</taxon>
        <taxon>Pseudomonadati</taxon>
        <taxon>Pseudomonadota</taxon>
        <taxon>Gammaproteobacteria</taxon>
        <taxon>Vibrionales</taxon>
        <taxon>Vibrionaceae</taxon>
        <taxon>Photobacterium</taxon>
    </lineage>
</organism>
<dbReference type="SMART" id="SM01049">
    <property type="entry name" value="Cache_2"/>
    <property type="match status" value="2"/>
</dbReference>
<comment type="subcellular location">
    <subcellularLocation>
        <location evidence="1">Cell membrane</location>
        <topology evidence="1">Multi-pass membrane protein</topology>
    </subcellularLocation>
</comment>
<dbReference type="EMBL" id="AAPH01000046">
    <property type="protein sequence ID" value="EAS40855.1"/>
    <property type="molecule type" value="Genomic_DNA"/>
</dbReference>
<feature type="domain" description="Single Cache" evidence="6">
    <location>
        <begin position="176"/>
        <end position="262"/>
    </location>
</feature>
<gene>
    <name evidence="7" type="ORF">P3TCK_09298</name>
</gene>
<dbReference type="Proteomes" id="UP000003789">
    <property type="component" value="Unassembled WGS sequence"/>
</dbReference>
<evidence type="ECO:0000256" key="1">
    <source>
        <dbReference type="ARBA" id="ARBA00004651"/>
    </source>
</evidence>
<keyword evidence="4" id="KW-1133">Transmembrane helix</keyword>
<evidence type="ECO:0000313" key="7">
    <source>
        <dbReference type="EMBL" id="EAS40855.1"/>
    </source>
</evidence>
<evidence type="ECO:0000256" key="3">
    <source>
        <dbReference type="ARBA" id="ARBA00022692"/>
    </source>
</evidence>
<dbReference type="HOGENOM" id="CLU_081845_2_1_6"/>
<name>Q1YX27_9GAMM</name>
<dbReference type="Pfam" id="PF08269">
    <property type="entry name" value="dCache_2"/>
    <property type="match status" value="1"/>
</dbReference>
<evidence type="ECO:0000259" key="6">
    <source>
        <dbReference type="SMART" id="SM01049"/>
    </source>
</evidence>
<sequence length="310" mass="34298">MSASVKEFVQRMINQHRIVIFAIITVISGAASANTSSQPATEMVEESGIIKPHKMAEDEQRAVKLLNLAVENVKEKGPDGVNDFSQKAEFTDRELYVFALRVDGRFLASGGSSSVLVGDTVLDTTDVFGKPFFREMIEKAVNDGGGMVEYHWTNPTDSQGEPKRTMFKRVGDIIVAVGYYPSRATSFQARKFLDDAVKAMVTNEGEALKAFNQPDGNFVKNDLYVFVLDMKKGTFIAHGSTPSLIGQSHNEVFSPDGKAVITKMLNQAKEEGKGELTYLWENPTTGKAEAKHTYYRVLDNKLVGVGYYQR</sequence>
<proteinExistence type="predicted"/>
<evidence type="ECO:0000256" key="5">
    <source>
        <dbReference type="ARBA" id="ARBA00023136"/>
    </source>
</evidence>